<sequence>MGAALRARLAFDSRANAVFACVSALVLCGLWSMLRGQDANWDLRNYHLYNGYAALHGRLGIDLAAAQMQSYFNPALDVVQYALMTGVPGPLAAFVFGAWHGLLFALVAAIAWRVLADDPRRATRVPLLALAGLFTGAFLSELGNTMADNTTAVPVLGALALILSAQDRARQGQGAALRWLLAGVLIGLAVAFKLTNAVYAVALGLAALADGGRVRGRLAGAAVMTAAALACFAVVGGPWFLQVWQQFGNPLFPQFNAWFQSPLALPVSVADTRWLPKGMREWLTWPLLFSLHPQRVSELALTQFGWALLYLMVLVGVAWRLLRRAPADTRRMLPAARTLLVYFVIAYLLWQAVFSIHRYLVAIEVLLPLLLWWAWPRLLGPATLRLRAPIFVLLALYAWHGAADWGHGAWRQPAFAVEAPSMHAPKDSAVVLVGG</sequence>
<dbReference type="STRING" id="676599.ARC20_17515"/>
<gene>
    <name evidence="9" type="ORF">ARC20_17515</name>
</gene>
<feature type="transmembrane region" description="Helical" evidence="8">
    <location>
        <begin position="179"/>
        <end position="206"/>
    </location>
</feature>
<keyword evidence="2" id="KW-1003">Cell membrane</keyword>
<feature type="transmembrane region" description="Helical" evidence="8">
    <location>
        <begin position="127"/>
        <end position="147"/>
    </location>
</feature>
<dbReference type="AlphaFoldDB" id="A0A0R0B0Y5"/>
<dbReference type="Pfam" id="PF09594">
    <property type="entry name" value="GT87"/>
    <property type="match status" value="1"/>
</dbReference>
<evidence type="ECO:0000256" key="3">
    <source>
        <dbReference type="ARBA" id="ARBA00022679"/>
    </source>
</evidence>
<evidence type="ECO:0008006" key="11">
    <source>
        <dbReference type="Google" id="ProtNLM"/>
    </source>
</evidence>
<evidence type="ECO:0000256" key="2">
    <source>
        <dbReference type="ARBA" id="ARBA00022475"/>
    </source>
</evidence>
<keyword evidence="4 8" id="KW-0812">Transmembrane</keyword>
<dbReference type="GO" id="GO:0005886">
    <property type="term" value="C:plasma membrane"/>
    <property type="evidence" value="ECO:0007669"/>
    <property type="project" value="UniProtKB-SubCell"/>
</dbReference>
<keyword evidence="10" id="KW-1185">Reference proteome</keyword>
<feature type="transmembrane region" description="Helical" evidence="8">
    <location>
        <begin position="91"/>
        <end position="115"/>
    </location>
</feature>
<evidence type="ECO:0000256" key="8">
    <source>
        <dbReference type="SAM" id="Phobius"/>
    </source>
</evidence>
<evidence type="ECO:0000313" key="10">
    <source>
        <dbReference type="Proteomes" id="UP000051802"/>
    </source>
</evidence>
<dbReference type="Proteomes" id="UP000051802">
    <property type="component" value="Unassembled WGS sequence"/>
</dbReference>
<evidence type="ECO:0000256" key="1">
    <source>
        <dbReference type="ARBA" id="ARBA00004651"/>
    </source>
</evidence>
<evidence type="ECO:0000256" key="6">
    <source>
        <dbReference type="ARBA" id="ARBA00023136"/>
    </source>
</evidence>
<feature type="transmembrane region" description="Helical" evidence="8">
    <location>
        <begin position="218"/>
        <end position="241"/>
    </location>
</feature>
<proteinExistence type="inferred from homology"/>
<evidence type="ECO:0000256" key="7">
    <source>
        <dbReference type="ARBA" id="ARBA00024033"/>
    </source>
</evidence>
<comment type="subcellular location">
    <subcellularLocation>
        <location evidence="1">Cell membrane</location>
        <topology evidence="1">Multi-pass membrane protein</topology>
    </subcellularLocation>
</comment>
<accession>A0A0R0B0Y5</accession>
<feature type="transmembrane region" description="Helical" evidence="8">
    <location>
        <begin position="334"/>
        <end position="350"/>
    </location>
</feature>
<feature type="non-terminal residue" evidence="9">
    <location>
        <position position="435"/>
    </location>
</feature>
<keyword evidence="6 8" id="KW-0472">Membrane</keyword>
<evidence type="ECO:0000313" key="9">
    <source>
        <dbReference type="EMBL" id="KRG48026.1"/>
    </source>
</evidence>
<dbReference type="InterPro" id="IPR018584">
    <property type="entry name" value="GT87"/>
</dbReference>
<dbReference type="GO" id="GO:0016758">
    <property type="term" value="F:hexosyltransferase activity"/>
    <property type="evidence" value="ECO:0007669"/>
    <property type="project" value="InterPro"/>
</dbReference>
<comment type="similarity">
    <text evidence="7">Belongs to the glycosyltransferase 87 family.</text>
</comment>
<organism evidence="9 10">
    <name type="scientific">Stenotrophomonas panacihumi</name>
    <dbReference type="NCBI Taxonomy" id="676599"/>
    <lineage>
        <taxon>Bacteria</taxon>
        <taxon>Pseudomonadati</taxon>
        <taxon>Pseudomonadota</taxon>
        <taxon>Gammaproteobacteria</taxon>
        <taxon>Lysobacterales</taxon>
        <taxon>Lysobacteraceae</taxon>
        <taxon>Stenotrophomonas</taxon>
    </lineage>
</organism>
<reference evidence="9 10" key="1">
    <citation type="submission" date="2015-10" db="EMBL/GenBank/DDBJ databases">
        <title>Genome sequencing and analysis of members of genus Stenotrophomonas.</title>
        <authorList>
            <person name="Patil P.P."/>
            <person name="Midha S."/>
            <person name="Patil P.B."/>
        </authorList>
    </citation>
    <scope>NUCLEOTIDE SEQUENCE [LARGE SCALE GENOMIC DNA]</scope>
    <source>
        <strain evidence="9 10">JCM 16536</strain>
    </source>
</reference>
<name>A0A0R0B0Y5_9GAMM</name>
<dbReference type="EMBL" id="LLXU01000020">
    <property type="protein sequence ID" value="KRG48026.1"/>
    <property type="molecule type" value="Genomic_DNA"/>
</dbReference>
<keyword evidence="3" id="KW-0808">Transferase</keyword>
<comment type="caution">
    <text evidence="9">The sequence shown here is derived from an EMBL/GenBank/DDBJ whole genome shotgun (WGS) entry which is preliminary data.</text>
</comment>
<evidence type="ECO:0000256" key="5">
    <source>
        <dbReference type="ARBA" id="ARBA00022989"/>
    </source>
</evidence>
<keyword evidence="5 8" id="KW-1133">Transmembrane helix</keyword>
<feature type="transmembrane region" description="Helical" evidence="8">
    <location>
        <begin position="304"/>
        <end position="322"/>
    </location>
</feature>
<evidence type="ECO:0000256" key="4">
    <source>
        <dbReference type="ARBA" id="ARBA00022692"/>
    </source>
</evidence>
<protein>
    <recommendedName>
        <fullName evidence="11">DUF2029 domain-containing protein</fullName>
    </recommendedName>
</protein>